<reference evidence="2 3" key="1">
    <citation type="submission" date="2016-10" db="EMBL/GenBank/DDBJ databases">
        <authorList>
            <person name="de Groot N.N."/>
        </authorList>
    </citation>
    <scope>NUCLEOTIDE SEQUENCE [LARGE SCALE GENOMIC DNA]</scope>
    <source>
        <strain evidence="2 3">CGMCC 4.1877</strain>
    </source>
</reference>
<feature type="compositionally biased region" description="Gly residues" evidence="1">
    <location>
        <begin position="427"/>
        <end position="442"/>
    </location>
</feature>
<accession>A0A1I4X783</accession>
<gene>
    <name evidence="2" type="ORF">SAMN05216207_101098</name>
</gene>
<feature type="region of interest" description="Disordered" evidence="1">
    <location>
        <begin position="165"/>
        <end position="454"/>
    </location>
</feature>
<dbReference type="STRING" id="260086.SAMN05216207_101098"/>
<dbReference type="Proteomes" id="UP000199614">
    <property type="component" value="Unassembled WGS sequence"/>
</dbReference>
<dbReference type="RefSeq" id="WP_177238413.1">
    <property type="nucleotide sequence ID" value="NZ_FOUY01000010.1"/>
</dbReference>
<evidence type="ECO:0008006" key="4">
    <source>
        <dbReference type="Google" id="ProtNLM"/>
    </source>
</evidence>
<dbReference type="EMBL" id="FOUY01000010">
    <property type="protein sequence ID" value="SFN21565.1"/>
    <property type="molecule type" value="Genomic_DNA"/>
</dbReference>
<dbReference type="AlphaFoldDB" id="A0A1I4X783"/>
<organism evidence="2 3">
    <name type="scientific">Pseudonocardia ammonioxydans</name>
    <dbReference type="NCBI Taxonomy" id="260086"/>
    <lineage>
        <taxon>Bacteria</taxon>
        <taxon>Bacillati</taxon>
        <taxon>Actinomycetota</taxon>
        <taxon>Actinomycetes</taxon>
        <taxon>Pseudonocardiales</taxon>
        <taxon>Pseudonocardiaceae</taxon>
        <taxon>Pseudonocardia</taxon>
    </lineage>
</organism>
<sequence>MALPVCYNFEAFDMATKFAWVNDQPGMAAAQQVSDGLTTLTGSLETARTATDDATSRLGISWQGPAAEAARTSLTATADGVSDSATIARNGADRMLDHGHSFEAMRRQITYLDPADYSWVQRVGDNLSEAWHSAWGAGADHVTIAEHNQVNDEVANRALQQYATETSATDDRFTTAAAPPPDTPGASGAGGAPGPAGAGPGAGAFGTGSPGSGGPGDGGAGSRGAGDGGVGAGAGGAGGVGGAGTGGNAGPAGGPRPPEQAGPPTGGAEPRAGGSVLSPDRPGSAATGPDDPRAHAGDPAPRYPTTTAEDAGQVRGERVPAPLPERPAYPAAPERSAALPAPFLTAPGTDPGRARDELARRFAEGARQHQPARPTTGPPDALRGPDQPRGPAGRGAGPGAGAWATEPRAPGGRAGVGEPAAWTGRGADPGRGAGTPGYGPMMGGAAPRDGQDHRNRYIVPTDEVFAVEVTATDAVLGPEQDPR</sequence>
<evidence type="ECO:0000256" key="1">
    <source>
        <dbReference type="SAM" id="MobiDB-lite"/>
    </source>
</evidence>
<proteinExistence type="predicted"/>
<feature type="compositionally biased region" description="Low complexity" evidence="1">
    <location>
        <begin position="328"/>
        <end position="339"/>
    </location>
</feature>
<evidence type="ECO:0000313" key="3">
    <source>
        <dbReference type="Proteomes" id="UP000199614"/>
    </source>
</evidence>
<protein>
    <recommendedName>
        <fullName evidence="4">PPE family protein</fullName>
    </recommendedName>
</protein>
<keyword evidence="3" id="KW-1185">Reference proteome</keyword>
<name>A0A1I4X783_PSUAM</name>
<dbReference type="Gene3D" id="1.20.1260.20">
    <property type="entry name" value="PPE superfamily"/>
    <property type="match status" value="1"/>
</dbReference>
<dbReference type="InterPro" id="IPR038332">
    <property type="entry name" value="PPE_sf"/>
</dbReference>
<feature type="compositionally biased region" description="Basic and acidic residues" evidence="1">
    <location>
        <begin position="352"/>
        <end position="367"/>
    </location>
</feature>
<evidence type="ECO:0000313" key="2">
    <source>
        <dbReference type="EMBL" id="SFN21565.1"/>
    </source>
</evidence>
<feature type="compositionally biased region" description="Gly residues" evidence="1">
    <location>
        <begin position="187"/>
        <end position="253"/>
    </location>
</feature>